<proteinExistence type="inferred from homology"/>
<accession>A0A2T7BRB2</accession>
<dbReference type="STRING" id="1212545.SARL_03636"/>
<name>A0A2T7BRB2_9STAP</name>
<comment type="similarity">
    <text evidence="2">Belongs to the metallo-dependent hydrolases superfamily. Adenosine and AMP deaminases family.</text>
</comment>
<evidence type="ECO:0000259" key="7">
    <source>
        <dbReference type="Pfam" id="PF00962"/>
    </source>
</evidence>
<dbReference type="GO" id="GO:0004000">
    <property type="term" value="F:adenosine deaminase activity"/>
    <property type="evidence" value="ECO:0007669"/>
    <property type="project" value="TreeGrafter"/>
</dbReference>
<evidence type="ECO:0000256" key="2">
    <source>
        <dbReference type="ARBA" id="ARBA00006676"/>
    </source>
</evidence>
<dbReference type="Proteomes" id="UP000321598">
    <property type="component" value="Unassembled WGS sequence"/>
</dbReference>
<protein>
    <recommendedName>
        <fullName evidence="3">adenosine deaminase</fullName>
        <ecNumber evidence="3">3.5.4.4</ecNumber>
    </recommendedName>
</protein>
<dbReference type="InterPro" id="IPR006330">
    <property type="entry name" value="Ado/ade_deaminase"/>
</dbReference>
<keyword evidence="6" id="KW-0862">Zinc</keyword>
<reference evidence="9 10" key="1">
    <citation type="submission" date="2018-06" db="EMBL/GenBank/DDBJ databases">
        <authorList>
            <consortium name="Pathogen Informatics"/>
            <person name="Doyle S."/>
        </authorList>
    </citation>
    <scope>NUCLEOTIDE SEQUENCE [LARGE SCALE GENOMIC DNA]</scope>
    <source>
        <strain evidence="9 10">NCTC12413</strain>
    </source>
</reference>
<dbReference type="GO" id="GO:0046872">
    <property type="term" value="F:metal ion binding"/>
    <property type="evidence" value="ECO:0007669"/>
    <property type="project" value="UniProtKB-KW"/>
</dbReference>
<dbReference type="EC" id="3.5.4.4" evidence="3"/>
<dbReference type="GO" id="GO:0046103">
    <property type="term" value="P:inosine biosynthetic process"/>
    <property type="evidence" value="ECO:0007669"/>
    <property type="project" value="TreeGrafter"/>
</dbReference>
<dbReference type="EMBL" id="UGZE01000001">
    <property type="protein sequence ID" value="SUJ26135.1"/>
    <property type="molecule type" value="Genomic_DNA"/>
</dbReference>
<dbReference type="SUPFAM" id="SSF51556">
    <property type="entry name" value="Metallo-dependent hydrolases"/>
    <property type="match status" value="1"/>
</dbReference>
<evidence type="ECO:0000256" key="1">
    <source>
        <dbReference type="ARBA" id="ARBA00001947"/>
    </source>
</evidence>
<keyword evidence="4" id="KW-0479">Metal-binding</keyword>
<dbReference type="GO" id="GO:0006154">
    <property type="term" value="P:adenosine catabolic process"/>
    <property type="evidence" value="ECO:0007669"/>
    <property type="project" value="TreeGrafter"/>
</dbReference>
<dbReference type="EMBL" id="BKAV01000006">
    <property type="protein sequence ID" value="GEP99873.1"/>
    <property type="molecule type" value="Genomic_DNA"/>
</dbReference>
<dbReference type="InterPro" id="IPR001365">
    <property type="entry name" value="A_deaminase_dom"/>
</dbReference>
<dbReference type="InterPro" id="IPR032466">
    <property type="entry name" value="Metal_Hydrolase"/>
</dbReference>
<evidence type="ECO:0000313" key="11">
    <source>
        <dbReference type="Proteomes" id="UP000321598"/>
    </source>
</evidence>
<dbReference type="Pfam" id="PF00962">
    <property type="entry name" value="A_deaminase"/>
    <property type="match status" value="1"/>
</dbReference>
<dbReference type="GO" id="GO:0043103">
    <property type="term" value="P:hypoxanthine salvage"/>
    <property type="evidence" value="ECO:0007669"/>
    <property type="project" value="TreeGrafter"/>
</dbReference>
<dbReference type="AlphaFoldDB" id="A0A2T7BRB2"/>
<dbReference type="GeneID" id="97288658"/>
<evidence type="ECO:0000256" key="4">
    <source>
        <dbReference type="ARBA" id="ARBA00022723"/>
    </source>
</evidence>
<evidence type="ECO:0000256" key="5">
    <source>
        <dbReference type="ARBA" id="ARBA00022801"/>
    </source>
</evidence>
<evidence type="ECO:0000256" key="6">
    <source>
        <dbReference type="ARBA" id="ARBA00022833"/>
    </source>
</evidence>
<dbReference type="PANTHER" id="PTHR11409">
    <property type="entry name" value="ADENOSINE DEAMINASE"/>
    <property type="match status" value="1"/>
</dbReference>
<dbReference type="PANTHER" id="PTHR11409:SF43">
    <property type="entry name" value="ADENOSINE DEAMINASE"/>
    <property type="match status" value="1"/>
</dbReference>
<evidence type="ECO:0000256" key="3">
    <source>
        <dbReference type="ARBA" id="ARBA00012784"/>
    </source>
</evidence>
<dbReference type="RefSeq" id="WP_002509475.1">
    <property type="nucleotide sequence ID" value="NZ_AP019698.1"/>
</dbReference>
<dbReference type="GO" id="GO:0005829">
    <property type="term" value="C:cytosol"/>
    <property type="evidence" value="ECO:0007669"/>
    <property type="project" value="TreeGrafter"/>
</dbReference>
<evidence type="ECO:0000313" key="8">
    <source>
        <dbReference type="EMBL" id="GEP99873.1"/>
    </source>
</evidence>
<gene>
    <name evidence="8" type="primary">add</name>
    <name evidence="9" type="ORF">NCTC12413_02377</name>
    <name evidence="8" type="ORF">SAR03_09110</name>
</gene>
<dbReference type="OrthoDB" id="9779574at2"/>
<dbReference type="Proteomes" id="UP000254956">
    <property type="component" value="Unassembled WGS sequence"/>
</dbReference>
<organism evidence="9 10">
    <name type="scientific">Staphylococcus arlettae</name>
    <dbReference type="NCBI Taxonomy" id="29378"/>
    <lineage>
        <taxon>Bacteria</taxon>
        <taxon>Bacillati</taxon>
        <taxon>Bacillota</taxon>
        <taxon>Bacilli</taxon>
        <taxon>Bacillales</taxon>
        <taxon>Staphylococcaceae</taxon>
        <taxon>Staphylococcus</taxon>
    </lineage>
</organism>
<evidence type="ECO:0000313" key="9">
    <source>
        <dbReference type="EMBL" id="SUJ26135.1"/>
    </source>
</evidence>
<dbReference type="Gene3D" id="3.20.20.140">
    <property type="entry name" value="Metal-dependent hydrolases"/>
    <property type="match status" value="1"/>
</dbReference>
<reference evidence="8 11" key="2">
    <citation type="submission" date="2019-07" db="EMBL/GenBank/DDBJ databases">
        <title>Whole genome shotgun sequence of Staphylococcus arlettae NBRC 109765.</title>
        <authorList>
            <person name="Hosoyama A."/>
            <person name="Uohara A."/>
            <person name="Ohji S."/>
            <person name="Ichikawa N."/>
        </authorList>
    </citation>
    <scope>NUCLEOTIDE SEQUENCE [LARGE SCALE GENOMIC DNA]</scope>
    <source>
        <strain evidence="8 11">NBRC 109765</strain>
    </source>
</reference>
<comment type="cofactor">
    <cofactor evidence="1">
        <name>Zn(2+)</name>
        <dbReference type="ChEBI" id="CHEBI:29105"/>
    </cofactor>
</comment>
<keyword evidence="11" id="KW-1185">Reference proteome</keyword>
<dbReference type="NCBIfam" id="TIGR01430">
    <property type="entry name" value="aden_deam"/>
    <property type="match status" value="1"/>
</dbReference>
<evidence type="ECO:0000313" key="10">
    <source>
        <dbReference type="Proteomes" id="UP000254956"/>
    </source>
</evidence>
<feature type="domain" description="Adenosine deaminase" evidence="7">
    <location>
        <begin position="10"/>
        <end position="323"/>
    </location>
</feature>
<sequence length="328" mass="36728">MEQLIKDIAKVELHCHLDGSVSVELIKQLGAEQGIDINEQHLQADKDCENLETYLKCFDEVQKVLQTKDSLRRSVIDVAEQATQDNVKYIELRFAPLFHMEQGLAVEEVIAAVILGAEQAMAQLDIKINLLICAMRQHDIATNSELFDRVIALNSDLVCGIDFAGPEAAFPPEDIAPAIQYGLDQGLNLTLHAGECGCMHNVVESIKLGAQRIGHGVAINNNDELLNMVKTHDVLLEICPQSNMQTKAIESFKELNLPQLIEQQVPFIINTDNRTVTQTTLNDEYVILYEHEQLTLEQMKMINKQAVNYAFLTDADKDVLQARLEPVK</sequence>
<keyword evidence="5 9" id="KW-0378">Hydrolase</keyword>